<evidence type="ECO:0000256" key="5">
    <source>
        <dbReference type="ARBA" id="ARBA00023273"/>
    </source>
</evidence>
<dbReference type="GO" id="GO:0048812">
    <property type="term" value="P:neuron projection morphogenesis"/>
    <property type="evidence" value="ECO:0007669"/>
    <property type="project" value="TreeGrafter"/>
</dbReference>
<name>A0A060W4I5_ONCMY</name>
<evidence type="ECO:0000256" key="8">
    <source>
        <dbReference type="ARBA" id="ARBA00039689"/>
    </source>
</evidence>
<dbReference type="PANTHER" id="PTHR12093">
    <property type="entry name" value="NCK-ASSOCIATED PROTEIN 1"/>
    <property type="match status" value="1"/>
</dbReference>
<dbReference type="GO" id="GO:0031209">
    <property type="term" value="C:SCAR complex"/>
    <property type="evidence" value="ECO:0007669"/>
    <property type="project" value="TreeGrafter"/>
</dbReference>
<sequence length="120" mass="13884">MMNTIIFHTKMVDSLVEMLVETSDLSIFCFYSRAFEKMFQQCLELPSQSRHSISFPLLCTHFMSCTHELCPEELLPKHCAKTISQAVNKKSKKQMGKKGEPEREKPGVESMRKNRLLVTK</sequence>
<evidence type="ECO:0000256" key="7">
    <source>
        <dbReference type="ARBA" id="ARBA00037947"/>
    </source>
</evidence>
<evidence type="ECO:0000256" key="9">
    <source>
        <dbReference type="SAM" id="MobiDB-lite"/>
    </source>
</evidence>
<accession>A0A060W4I5</accession>
<keyword evidence="5" id="KW-0966">Cell projection</keyword>
<keyword evidence="1" id="KW-1003">Cell membrane</keyword>
<keyword evidence="2" id="KW-0812">Transmembrane</keyword>
<dbReference type="AlphaFoldDB" id="A0A060W4I5"/>
<comment type="subcellular location">
    <subcellularLocation>
        <location evidence="6">Cell projection</location>
        <location evidence="6">Lamellipodium membrane</location>
        <topology evidence="6">Single-pass membrane protein</topology>
        <orientation evidence="6">Cytoplasmic side</orientation>
    </subcellularLocation>
</comment>
<dbReference type="GO" id="GO:0030866">
    <property type="term" value="P:cortical actin cytoskeleton organization"/>
    <property type="evidence" value="ECO:0007669"/>
    <property type="project" value="TreeGrafter"/>
</dbReference>
<reference evidence="10" key="2">
    <citation type="submission" date="2014-03" db="EMBL/GenBank/DDBJ databases">
        <authorList>
            <person name="Genoscope - CEA"/>
        </authorList>
    </citation>
    <scope>NUCLEOTIDE SEQUENCE</scope>
</reference>
<dbReference type="GO" id="GO:0031258">
    <property type="term" value="C:lamellipodium membrane"/>
    <property type="evidence" value="ECO:0007669"/>
    <property type="project" value="UniProtKB-SubCell"/>
</dbReference>
<dbReference type="GO" id="GO:0030031">
    <property type="term" value="P:cell projection assembly"/>
    <property type="evidence" value="ECO:0007669"/>
    <property type="project" value="TreeGrafter"/>
</dbReference>
<keyword evidence="3" id="KW-1133">Transmembrane helix</keyword>
<dbReference type="InterPro" id="IPR019137">
    <property type="entry name" value="Nck-associated_protein-1"/>
</dbReference>
<feature type="region of interest" description="Disordered" evidence="9">
    <location>
        <begin position="87"/>
        <end position="120"/>
    </location>
</feature>
<keyword evidence="4" id="KW-0472">Membrane</keyword>
<evidence type="ECO:0000256" key="2">
    <source>
        <dbReference type="ARBA" id="ARBA00022692"/>
    </source>
</evidence>
<dbReference type="PaxDb" id="8022-A0A060W4I5"/>
<organism evidence="10 11">
    <name type="scientific">Oncorhynchus mykiss</name>
    <name type="common">Rainbow trout</name>
    <name type="synonym">Salmo gairdneri</name>
    <dbReference type="NCBI Taxonomy" id="8022"/>
    <lineage>
        <taxon>Eukaryota</taxon>
        <taxon>Metazoa</taxon>
        <taxon>Chordata</taxon>
        <taxon>Craniata</taxon>
        <taxon>Vertebrata</taxon>
        <taxon>Euteleostomi</taxon>
        <taxon>Actinopterygii</taxon>
        <taxon>Neopterygii</taxon>
        <taxon>Teleostei</taxon>
        <taxon>Protacanthopterygii</taxon>
        <taxon>Salmoniformes</taxon>
        <taxon>Salmonidae</taxon>
        <taxon>Salmoninae</taxon>
        <taxon>Oncorhynchus</taxon>
    </lineage>
</organism>
<dbReference type="EMBL" id="FR904394">
    <property type="protein sequence ID" value="CDQ62022.1"/>
    <property type="molecule type" value="Genomic_DNA"/>
</dbReference>
<feature type="compositionally biased region" description="Basic and acidic residues" evidence="9">
    <location>
        <begin position="97"/>
        <end position="112"/>
    </location>
</feature>
<dbReference type="PANTHER" id="PTHR12093:SF11">
    <property type="entry name" value="NCK-ASSOCIATED PROTEIN 1"/>
    <property type="match status" value="1"/>
</dbReference>
<evidence type="ECO:0000313" key="10">
    <source>
        <dbReference type="EMBL" id="CDQ62022.1"/>
    </source>
</evidence>
<evidence type="ECO:0000256" key="3">
    <source>
        <dbReference type="ARBA" id="ARBA00022989"/>
    </source>
</evidence>
<dbReference type="GO" id="GO:0016477">
    <property type="term" value="P:cell migration"/>
    <property type="evidence" value="ECO:0007669"/>
    <property type="project" value="TreeGrafter"/>
</dbReference>
<gene>
    <name evidence="10" type="ORF">GSONMT00066296001</name>
</gene>
<dbReference type="STRING" id="8022.A0A060W4I5"/>
<evidence type="ECO:0000256" key="6">
    <source>
        <dbReference type="ARBA" id="ARBA00037839"/>
    </source>
</evidence>
<dbReference type="Pfam" id="PF09735">
    <property type="entry name" value="Nckap1"/>
    <property type="match status" value="1"/>
</dbReference>
<dbReference type="Proteomes" id="UP000193380">
    <property type="component" value="Unassembled WGS sequence"/>
</dbReference>
<evidence type="ECO:0000313" key="11">
    <source>
        <dbReference type="Proteomes" id="UP000193380"/>
    </source>
</evidence>
<evidence type="ECO:0000256" key="1">
    <source>
        <dbReference type="ARBA" id="ARBA00022475"/>
    </source>
</evidence>
<evidence type="ECO:0000256" key="4">
    <source>
        <dbReference type="ARBA" id="ARBA00023136"/>
    </source>
</evidence>
<proteinExistence type="inferred from homology"/>
<protein>
    <recommendedName>
        <fullName evidence="8">Nck-associated protein 1</fullName>
    </recommendedName>
</protein>
<reference evidence="10" key="1">
    <citation type="journal article" date="2014" name="Nat. Commun.">
        <title>The rainbow trout genome provides novel insights into evolution after whole-genome duplication in vertebrates.</title>
        <authorList>
            <person name="Berthelot C."/>
            <person name="Brunet F."/>
            <person name="Chalopin D."/>
            <person name="Juanchich A."/>
            <person name="Bernard M."/>
            <person name="Noel B."/>
            <person name="Bento P."/>
            <person name="Da Silva C."/>
            <person name="Labadie K."/>
            <person name="Alberti A."/>
            <person name="Aury J.M."/>
            <person name="Louis A."/>
            <person name="Dehais P."/>
            <person name="Bardou P."/>
            <person name="Montfort J."/>
            <person name="Klopp C."/>
            <person name="Cabau C."/>
            <person name="Gaspin C."/>
            <person name="Thorgaard G.H."/>
            <person name="Boussaha M."/>
            <person name="Quillet E."/>
            <person name="Guyomard R."/>
            <person name="Galiana D."/>
            <person name="Bobe J."/>
            <person name="Volff J.N."/>
            <person name="Genet C."/>
            <person name="Wincker P."/>
            <person name="Jaillon O."/>
            <person name="Roest Crollius H."/>
            <person name="Guiguen Y."/>
        </authorList>
    </citation>
    <scope>NUCLEOTIDE SEQUENCE [LARGE SCALE GENOMIC DNA]</scope>
</reference>
<comment type="similarity">
    <text evidence="7">Belongs to the HEM-1/HEM-2 family.</text>
</comment>